<accession>A0ABX0TS09</accession>
<reference evidence="3 4" key="1">
    <citation type="submission" date="2020-03" db="EMBL/GenBank/DDBJ databases">
        <title>Genomic Encyclopedia of Type Strains, Phase III (KMG-III): the genomes of soil and plant-associated and newly described type strains.</title>
        <authorList>
            <person name="Whitman W."/>
        </authorList>
    </citation>
    <scope>NUCLEOTIDE SEQUENCE [LARGE SCALE GENOMIC DNA]</scope>
    <source>
        <strain evidence="3 4">CECT 8804</strain>
    </source>
</reference>
<feature type="signal peptide" evidence="2">
    <location>
        <begin position="1"/>
        <end position="21"/>
    </location>
</feature>
<name>A0ABX0TS09_9SPHN</name>
<gene>
    <name evidence="3" type="ORF">FHS31_000572</name>
</gene>
<evidence type="ECO:0000313" key="3">
    <source>
        <dbReference type="EMBL" id="NIJ06990.1"/>
    </source>
</evidence>
<evidence type="ECO:0000313" key="4">
    <source>
        <dbReference type="Proteomes" id="UP000727456"/>
    </source>
</evidence>
<feature type="region of interest" description="Disordered" evidence="1">
    <location>
        <begin position="158"/>
        <end position="180"/>
    </location>
</feature>
<organism evidence="3 4">
    <name type="scientific">Sphingomonas vulcanisoli</name>
    <dbReference type="NCBI Taxonomy" id="1658060"/>
    <lineage>
        <taxon>Bacteria</taxon>
        <taxon>Pseudomonadati</taxon>
        <taxon>Pseudomonadota</taxon>
        <taxon>Alphaproteobacteria</taxon>
        <taxon>Sphingomonadales</taxon>
        <taxon>Sphingomonadaceae</taxon>
        <taxon>Sphingomonas</taxon>
    </lineage>
</organism>
<keyword evidence="4" id="KW-1185">Reference proteome</keyword>
<evidence type="ECO:0000256" key="1">
    <source>
        <dbReference type="SAM" id="MobiDB-lite"/>
    </source>
</evidence>
<dbReference type="Proteomes" id="UP000727456">
    <property type="component" value="Unassembled WGS sequence"/>
</dbReference>
<dbReference type="EMBL" id="JAAOZC010000001">
    <property type="protein sequence ID" value="NIJ06990.1"/>
    <property type="molecule type" value="Genomic_DNA"/>
</dbReference>
<keyword evidence="2" id="KW-0732">Signal</keyword>
<comment type="caution">
    <text evidence="3">The sequence shown here is derived from an EMBL/GenBank/DDBJ whole genome shotgun (WGS) entry which is preliminary data.</text>
</comment>
<feature type="chain" id="PRO_5045617870" description="Lipoprotein" evidence="2">
    <location>
        <begin position="22"/>
        <end position="213"/>
    </location>
</feature>
<evidence type="ECO:0000256" key="2">
    <source>
        <dbReference type="SAM" id="SignalP"/>
    </source>
</evidence>
<protein>
    <recommendedName>
        <fullName evidence="5">Lipoprotein</fullName>
    </recommendedName>
</protein>
<proteinExistence type="predicted"/>
<dbReference type="RefSeq" id="WP_167071811.1">
    <property type="nucleotide sequence ID" value="NZ_JAAOZC010000001.1"/>
</dbReference>
<dbReference type="PROSITE" id="PS51257">
    <property type="entry name" value="PROKAR_LIPOPROTEIN"/>
    <property type="match status" value="1"/>
</dbReference>
<evidence type="ECO:0008006" key="5">
    <source>
        <dbReference type="Google" id="ProtNLM"/>
    </source>
</evidence>
<sequence>MVRSVLLPLGLLLLVAGCSHGKSDLDETLGQKITRSTCPAVAIPAYTGDVSLFSPEQSRDARALDVTATITNLRTQCDETGSPVRANVTFDVVATRANPRGERDILLPYYWTVLQAGTKILSKQVSNVQVHFADGQLRGQGTAGAAATVDKAAASLPSSVSQRLNRKRKAGDADASIDPMSDPRIRRAVDQANFELLIGFQLTKDQLAYNVSH</sequence>